<keyword evidence="6" id="KW-0677">Repeat</keyword>
<feature type="compositionally biased region" description="Basic and acidic residues" evidence="8">
    <location>
        <begin position="194"/>
        <end position="203"/>
    </location>
</feature>
<evidence type="ECO:0000256" key="1">
    <source>
        <dbReference type="ARBA" id="ARBA00003209"/>
    </source>
</evidence>
<evidence type="ECO:0000256" key="6">
    <source>
        <dbReference type="ARBA" id="ARBA00022737"/>
    </source>
</evidence>
<dbReference type="WBParaSite" id="TMUE_2000008844.1">
    <property type="protein sequence ID" value="TMUE_2000008844.1"/>
    <property type="gene ID" value="WBGene00294126"/>
</dbReference>
<dbReference type="SUPFAM" id="SSF57256">
    <property type="entry name" value="Elafin-like"/>
    <property type="match status" value="3"/>
</dbReference>
<comment type="subcellular location">
    <subcellularLocation>
        <location evidence="2">Secreted</location>
    </subcellularLocation>
</comment>
<dbReference type="Gene3D" id="4.10.75.10">
    <property type="entry name" value="Elafin-like"/>
    <property type="match status" value="3"/>
</dbReference>
<sequence>MDISTLLSTYLTLCTLVIPAAQASKPASKIEKPGTCPPAPKCTRFLLLCRSDADCEGSMKCCKTYGGDDCREPVEKLSKKDKPGTCPPVRGTESWFDYCRNDADCPRALKCCPYNSGHDCVEPELPIIEKPGTCPREKADGPGPFAQWCGIDSHCEGSMKCCLTRRGFRCAVPEEEQSKQEKPGSWFLPHRFKQPKDMIPQER</sequence>
<keyword evidence="7" id="KW-1015">Disulfide bond</keyword>
<evidence type="ECO:0000256" key="5">
    <source>
        <dbReference type="ARBA" id="ARBA00022729"/>
    </source>
</evidence>
<feature type="domain" description="WAP" evidence="10">
    <location>
        <begin position="79"/>
        <end position="124"/>
    </location>
</feature>
<dbReference type="PANTHER" id="PTHR19441">
    <property type="entry name" value="WHEY ACDIC PROTEIN WAP"/>
    <property type="match status" value="1"/>
</dbReference>
<feature type="domain" description="WAP" evidence="10">
    <location>
        <begin position="127"/>
        <end position="174"/>
    </location>
</feature>
<evidence type="ECO:0000256" key="9">
    <source>
        <dbReference type="SAM" id="SignalP"/>
    </source>
</evidence>
<dbReference type="GO" id="GO:0045087">
    <property type="term" value="P:innate immune response"/>
    <property type="evidence" value="ECO:0007669"/>
    <property type="project" value="TreeGrafter"/>
</dbReference>
<evidence type="ECO:0000313" key="12">
    <source>
        <dbReference type="WBParaSite" id="TMUE_2000008844.1"/>
    </source>
</evidence>
<feature type="domain" description="WAP" evidence="10">
    <location>
        <begin position="29"/>
        <end position="74"/>
    </location>
</feature>
<feature type="region of interest" description="Disordered" evidence="8">
    <location>
        <begin position="174"/>
        <end position="203"/>
    </location>
</feature>
<evidence type="ECO:0000256" key="2">
    <source>
        <dbReference type="ARBA" id="ARBA00004613"/>
    </source>
</evidence>
<dbReference type="InterPro" id="IPR008197">
    <property type="entry name" value="WAP_dom"/>
</dbReference>
<name>A0A5S6QNV5_TRIMR</name>
<feature type="signal peptide" evidence="9">
    <location>
        <begin position="1"/>
        <end position="23"/>
    </location>
</feature>
<comment type="function">
    <text evidence="1">Putative acid-stable proteinase inhibitor.</text>
</comment>
<dbReference type="GO" id="GO:0019731">
    <property type="term" value="P:antibacterial humoral response"/>
    <property type="evidence" value="ECO:0007669"/>
    <property type="project" value="TreeGrafter"/>
</dbReference>
<reference evidence="12" key="1">
    <citation type="submission" date="2019-12" db="UniProtKB">
        <authorList>
            <consortium name="WormBaseParasite"/>
        </authorList>
    </citation>
    <scope>IDENTIFICATION</scope>
</reference>
<dbReference type="GO" id="GO:0005615">
    <property type="term" value="C:extracellular space"/>
    <property type="evidence" value="ECO:0007669"/>
    <property type="project" value="TreeGrafter"/>
</dbReference>
<keyword evidence="11" id="KW-1185">Reference proteome</keyword>
<organism evidence="11 12">
    <name type="scientific">Trichuris muris</name>
    <name type="common">Mouse whipworm</name>
    <dbReference type="NCBI Taxonomy" id="70415"/>
    <lineage>
        <taxon>Eukaryota</taxon>
        <taxon>Metazoa</taxon>
        <taxon>Ecdysozoa</taxon>
        <taxon>Nematoda</taxon>
        <taxon>Enoplea</taxon>
        <taxon>Dorylaimia</taxon>
        <taxon>Trichinellida</taxon>
        <taxon>Trichuridae</taxon>
        <taxon>Trichuris</taxon>
    </lineage>
</organism>
<evidence type="ECO:0000256" key="3">
    <source>
        <dbReference type="ARBA" id="ARBA00017105"/>
    </source>
</evidence>
<dbReference type="PRINTS" id="PR00003">
    <property type="entry name" value="4DISULPHCORE"/>
</dbReference>
<evidence type="ECO:0000313" key="11">
    <source>
        <dbReference type="Proteomes" id="UP000046395"/>
    </source>
</evidence>
<keyword evidence="4" id="KW-0964">Secreted</keyword>
<protein>
    <recommendedName>
        <fullName evidence="3">WAP four-disulfide core domain protein 5</fullName>
    </recommendedName>
</protein>
<evidence type="ECO:0000256" key="8">
    <source>
        <dbReference type="SAM" id="MobiDB-lite"/>
    </source>
</evidence>
<evidence type="ECO:0000259" key="10">
    <source>
        <dbReference type="PROSITE" id="PS51390"/>
    </source>
</evidence>
<keyword evidence="5 9" id="KW-0732">Signal</keyword>
<proteinExistence type="predicted"/>
<dbReference type="InterPro" id="IPR036645">
    <property type="entry name" value="Elafin-like_sf"/>
</dbReference>
<dbReference type="GO" id="GO:0004867">
    <property type="term" value="F:serine-type endopeptidase inhibitor activity"/>
    <property type="evidence" value="ECO:0007669"/>
    <property type="project" value="TreeGrafter"/>
</dbReference>
<dbReference type="SMART" id="SM00217">
    <property type="entry name" value="WAP"/>
    <property type="match status" value="3"/>
</dbReference>
<dbReference type="InterPro" id="IPR050514">
    <property type="entry name" value="WAP_four-disulfide_core"/>
</dbReference>
<dbReference type="PANTHER" id="PTHR19441:SF39">
    <property type="entry name" value="WAP FOUR-DISULFIDE CORE DOMAIN PROTEIN 5"/>
    <property type="match status" value="1"/>
</dbReference>
<dbReference type="PROSITE" id="PS51390">
    <property type="entry name" value="WAP"/>
    <property type="match status" value="3"/>
</dbReference>
<feature type="chain" id="PRO_5024422430" description="WAP four-disulfide core domain protein 5" evidence="9">
    <location>
        <begin position="24"/>
        <end position="203"/>
    </location>
</feature>
<dbReference type="Proteomes" id="UP000046395">
    <property type="component" value="Unassembled WGS sequence"/>
</dbReference>
<evidence type="ECO:0000256" key="4">
    <source>
        <dbReference type="ARBA" id="ARBA00022525"/>
    </source>
</evidence>
<accession>A0A5S6QNV5</accession>
<dbReference type="Pfam" id="PF00095">
    <property type="entry name" value="WAP"/>
    <property type="match status" value="3"/>
</dbReference>
<dbReference type="AlphaFoldDB" id="A0A5S6QNV5"/>
<evidence type="ECO:0000256" key="7">
    <source>
        <dbReference type="ARBA" id="ARBA00023157"/>
    </source>
</evidence>